<proteinExistence type="inferred from homology"/>
<evidence type="ECO:0000256" key="2">
    <source>
        <dbReference type="ARBA" id="ARBA00007965"/>
    </source>
</evidence>
<name>A0A8X7XIN3_POLSE</name>
<dbReference type="PANTHER" id="PTHR10332:SF8">
    <property type="entry name" value="EQUILIBRATIVE NUCLEOSIDE TRANSPORTER 2"/>
    <property type="match status" value="1"/>
</dbReference>
<feature type="non-terminal residue" evidence="8">
    <location>
        <position position="1"/>
    </location>
</feature>
<feature type="non-terminal residue" evidence="8">
    <location>
        <position position="280"/>
    </location>
</feature>
<dbReference type="GO" id="GO:0035344">
    <property type="term" value="P:hypoxanthine transport"/>
    <property type="evidence" value="ECO:0007669"/>
    <property type="project" value="TreeGrafter"/>
</dbReference>
<evidence type="ECO:0000256" key="6">
    <source>
        <dbReference type="ARBA" id="ARBA00023136"/>
    </source>
</evidence>
<dbReference type="EMBL" id="JAATIS010000220">
    <property type="protein sequence ID" value="KAG2468998.1"/>
    <property type="molecule type" value="Genomic_DNA"/>
</dbReference>
<dbReference type="Proteomes" id="UP000886611">
    <property type="component" value="Unassembled WGS sequence"/>
</dbReference>
<dbReference type="GO" id="GO:0015854">
    <property type="term" value="P:guanine transport"/>
    <property type="evidence" value="ECO:0007669"/>
    <property type="project" value="TreeGrafter"/>
</dbReference>
<evidence type="ECO:0000313" key="8">
    <source>
        <dbReference type="EMBL" id="KAG2468998.1"/>
    </source>
</evidence>
<comment type="similarity">
    <text evidence="2">Belongs to the SLC29A/ENT transporter (TC 2.A.57) family.</text>
</comment>
<feature type="transmembrane region" description="Helical" evidence="7">
    <location>
        <begin position="165"/>
        <end position="183"/>
    </location>
</feature>
<organism evidence="8 9">
    <name type="scientific">Polypterus senegalus</name>
    <name type="common">Senegal bichir</name>
    <dbReference type="NCBI Taxonomy" id="55291"/>
    <lineage>
        <taxon>Eukaryota</taxon>
        <taxon>Metazoa</taxon>
        <taxon>Chordata</taxon>
        <taxon>Craniata</taxon>
        <taxon>Vertebrata</taxon>
        <taxon>Euteleostomi</taxon>
        <taxon>Actinopterygii</taxon>
        <taxon>Polypteriformes</taxon>
        <taxon>Polypteridae</taxon>
        <taxon>Polypterus</taxon>
    </lineage>
</organism>
<sequence length="280" mass="31514">MQRRCVSDPSYQHYGRREIAQPFGYPAGPSSRQYFNERLRSNVVHPSYNGTNETHSVEHDEYHFGNWMTLLAQLPLLLFTFLNSFLYQWISERIRIAGSLLCILLCFILTAAFVKIDMEPGTFFSVTMATIWFINSFGAVLQGSLFGLVGLLPQKYSTLFMSGQGLAGIFAALAMLIALSLGTDTRTAALGYFITPCIGTLISVFTYLMLPHLEFSSYYLNRNHKLHELETKDHLLQTENGKENGHANGGKQAYLALDQTENGEVNTQKKSSVFQVLKKV</sequence>
<keyword evidence="4 7" id="KW-0812">Transmembrane</keyword>
<dbReference type="GO" id="GO:0035364">
    <property type="term" value="P:thymine transport"/>
    <property type="evidence" value="ECO:0007669"/>
    <property type="project" value="TreeGrafter"/>
</dbReference>
<dbReference type="GO" id="GO:0015853">
    <property type="term" value="P:adenine transport"/>
    <property type="evidence" value="ECO:0007669"/>
    <property type="project" value="TreeGrafter"/>
</dbReference>
<dbReference type="InterPro" id="IPR036259">
    <property type="entry name" value="MFS_trans_sf"/>
</dbReference>
<dbReference type="SUPFAM" id="SSF103473">
    <property type="entry name" value="MFS general substrate transporter"/>
    <property type="match status" value="1"/>
</dbReference>
<evidence type="ECO:0000313" key="9">
    <source>
        <dbReference type="Proteomes" id="UP000886611"/>
    </source>
</evidence>
<evidence type="ECO:0000256" key="5">
    <source>
        <dbReference type="ARBA" id="ARBA00022989"/>
    </source>
</evidence>
<evidence type="ECO:0000256" key="4">
    <source>
        <dbReference type="ARBA" id="ARBA00022692"/>
    </source>
</evidence>
<protein>
    <submittedName>
        <fullName evidence="8">S29A2 protein</fullName>
    </submittedName>
</protein>
<keyword evidence="9" id="KW-1185">Reference proteome</keyword>
<gene>
    <name evidence="8" type="primary">Slc29a2</name>
    <name evidence="8" type="ORF">GTO96_0004523</name>
</gene>
<evidence type="ECO:0000256" key="1">
    <source>
        <dbReference type="ARBA" id="ARBA00004141"/>
    </source>
</evidence>
<dbReference type="PANTHER" id="PTHR10332">
    <property type="entry name" value="EQUILIBRATIVE NUCLEOSIDE TRANSPORTER"/>
    <property type="match status" value="1"/>
</dbReference>
<keyword evidence="6 7" id="KW-0472">Membrane</keyword>
<dbReference type="InterPro" id="IPR002259">
    <property type="entry name" value="Eqnu_transpt"/>
</dbReference>
<comment type="caution">
    <text evidence="8">The sequence shown here is derived from an EMBL/GenBank/DDBJ whole genome shotgun (WGS) entry which is preliminary data.</text>
</comment>
<dbReference type="Pfam" id="PF01733">
    <property type="entry name" value="Nucleoside_tran"/>
    <property type="match status" value="1"/>
</dbReference>
<dbReference type="PRINTS" id="PR01130">
    <property type="entry name" value="DERENTRNSPRT"/>
</dbReference>
<feature type="transmembrane region" description="Helical" evidence="7">
    <location>
        <begin position="126"/>
        <end position="153"/>
    </location>
</feature>
<dbReference type="GO" id="GO:0015862">
    <property type="term" value="P:uridine transmembrane transport"/>
    <property type="evidence" value="ECO:0007669"/>
    <property type="project" value="TreeGrafter"/>
</dbReference>
<dbReference type="GO" id="GO:0016323">
    <property type="term" value="C:basolateral plasma membrane"/>
    <property type="evidence" value="ECO:0007669"/>
    <property type="project" value="TreeGrafter"/>
</dbReference>
<evidence type="ECO:0000256" key="3">
    <source>
        <dbReference type="ARBA" id="ARBA00022448"/>
    </source>
</evidence>
<keyword evidence="5 7" id="KW-1133">Transmembrane helix</keyword>
<reference evidence="8 9" key="1">
    <citation type="journal article" date="2021" name="Cell">
        <title>Tracing the genetic footprints of vertebrate landing in non-teleost ray-finned fishes.</title>
        <authorList>
            <person name="Bi X."/>
            <person name="Wang K."/>
            <person name="Yang L."/>
            <person name="Pan H."/>
            <person name="Jiang H."/>
            <person name="Wei Q."/>
            <person name="Fang M."/>
            <person name="Yu H."/>
            <person name="Zhu C."/>
            <person name="Cai Y."/>
            <person name="He Y."/>
            <person name="Gan X."/>
            <person name="Zeng H."/>
            <person name="Yu D."/>
            <person name="Zhu Y."/>
            <person name="Jiang H."/>
            <person name="Qiu Q."/>
            <person name="Yang H."/>
            <person name="Zhang Y.E."/>
            <person name="Wang W."/>
            <person name="Zhu M."/>
            <person name="He S."/>
            <person name="Zhang G."/>
        </authorList>
    </citation>
    <scope>NUCLEOTIDE SEQUENCE [LARGE SCALE GENOMIC DNA]</scope>
    <source>
        <strain evidence="8">Bchr_013</strain>
    </source>
</reference>
<feature type="transmembrane region" description="Helical" evidence="7">
    <location>
        <begin position="189"/>
        <end position="210"/>
    </location>
</feature>
<comment type="subcellular location">
    <subcellularLocation>
        <location evidence="1">Membrane</location>
        <topology evidence="1">Multi-pass membrane protein</topology>
    </subcellularLocation>
</comment>
<feature type="transmembrane region" description="Helical" evidence="7">
    <location>
        <begin position="67"/>
        <end position="87"/>
    </location>
</feature>
<dbReference type="Gene3D" id="1.20.1250.20">
    <property type="entry name" value="MFS general substrate transporter like domains"/>
    <property type="match status" value="1"/>
</dbReference>
<dbReference type="GO" id="GO:0005337">
    <property type="term" value="F:nucleoside transmembrane transporter activity"/>
    <property type="evidence" value="ECO:0007669"/>
    <property type="project" value="InterPro"/>
</dbReference>
<dbReference type="AlphaFoldDB" id="A0A8X7XIN3"/>
<feature type="transmembrane region" description="Helical" evidence="7">
    <location>
        <begin position="94"/>
        <end position="114"/>
    </location>
</feature>
<evidence type="ECO:0000256" key="7">
    <source>
        <dbReference type="SAM" id="Phobius"/>
    </source>
</evidence>
<keyword evidence="3" id="KW-0813">Transport</keyword>
<accession>A0A8X7XIN3</accession>